<organism evidence="2 3">
    <name type="scientific">Eragrostis curvula</name>
    <name type="common">weeping love grass</name>
    <dbReference type="NCBI Taxonomy" id="38414"/>
    <lineage>
        <taxon>Eukaryota</taxon>
        <taxon>Viridiplantae</taxon>
        <taxon>Streptophyta</taxon>
        <taxon>Embryophyta</taxon>
        <taxon>Tracheophyta</taxon>
        <taxon>Spermatophyta</taxon>
        <taxon>Magnoliopsida</taxon>
        <taxon>Liliopsida</taxon>
        <taxon>Poales</taxon>
        <taxon>Poaceae</taxon>
        <taxon>PACMAD clade</taxon>
        <taxon>Chloridoideae</taxon>
        <taxon>Eragrostideae</taxon>
        <taxon>Eragrostidinae</taxon>
        <taxon>Eragrostis</taxon>
    </lineage>
</organism>
<dbReference type="Proteomes" id="UP000324897">
    <property type="component" value="Chromosome 3"/>
</dbReference>
<protein>
    <submittedName>
        <fullName evidence="2">Uncharacterized protein</fullName>
    </submittedName>
</protein>
<proteinExistence type="predicted"/>
<name>A0A5J9TCN7_9POAL</name>
<feature type="compositionally biased region" description="Basic residues" evidence="1">
    <location>
        <begin position="134"/>
        <end position="144"/>
    </location>
</feature>
<feature type="compositionally biased region" description="Basic and acidic residues" evidence="1">
    <location>
        <begin position="1"/>
        <end position="13"/>
    </location>
</feature>
<dbReference type="AlphaFoldDB" id="A0A5J9TCN7"/>
<accession>A0A5J9TCN7</accession>
<sequence length="292" mass="31257">MDPERNQPPEKLHRGGGGGSPAPARPSPAPCARRDWTAPRSYRVLLLLSRLAQPRHLLCSTTAAVAKSATAAGTGVYSKRVMMGANGGDIKQNTEVAENNLSFLVPFNRPDRVELNESTCFLVRPTGSQSSKPPLHRKPPGHLQLRQRRARQARLVEDVCSTNPAGESPAALCPVAPVLENSGPLLAAGSLRHSGIGNGGQPFHFPSLRRLHARSQLREPGGATRGNQHIVPNKSADNATAGNFSSDERKRSIANFNLVLGEGGNRTDDFPDQKVTKCDKLCYTNVGSGQAC</sequence>
<keyword evidence="3" id="KW-1185">Reference proteome</keyword>
<evidence type="ECO:0000313" key="2">
    <source>
        <dbReference type="EMBL" id="TVU09123.1"/>
    </source>
</evidence>
<reference evidence="2 3" key="1">
    <citation type="journal article" date="2019" name="Sci. Rep.">
        <title>A high-quality genome of Eragrostis curvula grass provides insights into Poaceae evolution and supports new strategies to enhance forage quality.</title>
        <authorList>
            <person name="Carballo J."/>
            <person name="Santos B.A.C.M."/>
            <person name="Zappacosta D."/>
            <person name="Garbus I."/>
            <person name="Selva J.P."/>
            <person name="Gallo C.A."/>
            <person name="Diaz A."/>
            <person name="Albertini E."/>
            <person name="Caccamo M."/>
            <person name="Echenique V."/>
        </authorList>
    </citation>
    <scope>NUCLEOTIDE SEQUENCE [LARGE SCALE GENOMIC DNA]</scope>
    <source>
        <strain evidence="3">cv. Victoria</strain>
        <tissue evidence="2">Leaf</tissue>
    </source>
</reference>
<feature type="region of interest" description="Disordered" evidence="1">
    <location>
        <begin position="124"/>
        <end position="144"/>
    </location>
</feature>
<dbReference type="Gramene" id="TVU09123">
    <property type="protein sequence ID" value="TVU09123"/>
    <property type="gene ID" value="EJB05_42564"/>
</dbReference>
<evidence type="ECO:0000256" key="1">
    <source>
        <dbReference type="SAM" id="MobiDB-lite"/>
    </source>
</evidence>
<comment type="caution">
    <text evidence="2">The sequence shown here is derived from an EMBL/GenBank/DDBJ whole genome shotgun (WGS) entry which is preliminary data.</text>
</comment>
<gene>
    <name evidence="2" type="ORF">EJB05_42564</name>
</gene>
<dbReference type="EMBL" id="RWGY01000039">
    <property type="protein sequence ID" value="TVU09123.1"/>
    <property type="molecule type" value="Genomic_DNA"/>
</dbReference>
<evidence type="ECO:0000313" key="3">
    <source>
        <dbReference type="Proteomes" id="UP000324897"/>
    </source>
</evidence>
<feature type="compositionally biased region" description="Polar residues" evidence="1">
    <location>
        <begin position="235"/>
        <end position="245"/>
    </location>
</feature>
<feature type="region of interest" description="Disordered" evidence="1">
    <location>
        <begin position="219"/>
        <end position="246"/>
    </location>
</feature>
<feature type="region of interest" description="Disordered" evidence="1">
    <location>
        <begin position="1"/>
        <end position="34"/>
    </location>
</feature>
<feature type="non-terminal residue" evidence="2">
    <location>
        <position position="1"/>
    </location>
</feature>